<dbReference type="Pfam" id="PF04410">
    <property type="entry name" value="Gar1"/>
    <property type="match status" value="1"/>
</dbReference>
<dbReference type="OrthoDB" id="21550at2759"/>
<feature type="compositionally biased region" description="Low complexity" evidence="9">
    <location>
        <begin position="445"/>
        <end position="459"/>
    </location>
</feature>
<dbReference type="GO" id="GO:0005634">
    <property type="term" value="C:nucleus"/>
    <property type="evidence" value="ECO:0007669"/>
    <property type="project" value="UniProtKB-SubCell"/>
</dbReference>
<evidence type="ECO:0000256" key="4">
    <source>
        <dbReference type="ARBA" id="ARBA00022517"/>
    </source>
</evidence>
<evidence type="ECO:0000256" key="3">
    <source>
        <dbReference type="ARBA" id="ARBA00021438"/>
    </source>
</evidence>
<dbReference type="InterPro" id="IPR007504">
    <property type="entry name" value="H/ACA_rnp_Gar1/Naf1"/>
</dbReference>
<organism evidence="10">
    <name type="scientific">Rhodotorula toruloides</name>
    <name type="common">Yeast</name>
    <name type="synonym">Rhodosporidium toruloides</name>
    <dbReference type="NCBI Taxonomy" id="5286"/>
    <lineage>
        <taxon>Eukaryota</taxon>
        <taxon>Fungi</taxon>
        <taxon>Dikarya</taxon>
        <taxon>Basidiomycota</taxon>
        <taxon>Pucciniomycotina</taxon>
        <taxon>Microbotryomycetes</taxon>
        <taxon>Sporidiobolales</taxon>
        <taxon>Sporidiobolaceae</taxon>
        <taxon>Rhodotorula</taxon>
    </lineage>
</organism>
<dbReference type="GO" id="GO:0000493">
    <property type="term" value="P:box H/ACA snoRNP assembly"/>
    <property type="evidence" value="ECO:0007669"/>
    <property type="project" value="InterPro"/>
</dbReference>
<sequence>MGQSQSQQATQQEQQDGVVAPVPSTGDEQDSGVDAAMGGQETAQVDANDSREGAGGEKVAHSAADSVPTPLSAAAPSSTTETFKVPALPASSAVLPSVTSPSATMRTLPADIEHILSLGANQPDEAERAAAAAEGRGRQELEQTVREMKENALKGDSEVKMESEEEQRRREELLQVEAEMREKGVQRGAEVREEDVAATTQELEDVSGSVEVTKEDQMADDSSSDSSDSDSDSSSAESDSTTAAPQGGRRNRRNRQRAASVASDIDDDESGIVSSKTAPKTEHEVVEPDVAPPAVQKLDESAEIAKFGKVESVIENVVVVKADTGGDWRVLDEGTVVCWEDKTVIGTIFETFGSVQQPFYSIRFPSSAPPDRTVFTISRPVFYSPNLASFVFTRDLRHIKGSDASNIWDEEVAAHEVEFSDDEEEAEYRKRIKAERRARTQSATPGPSNPRNPRASRPPASLPQAPPPPAHLPASLPARPAVSYADTVDEPSSATTPSLPPIGPMAAQPSRAMVGEKPPPGRVGRRMFERDTGVALDKGDEVEFEFSSGEGSDDDDRASVVSAASSSGRGARASPTQQRPPLSAPSAQPPYSAAPADSPSNLPPRQPATDYYAQPQQQAQPYAFGVAGDSSAGAFNFGGAMQWPYAPAWPAMGGAYGYGGGAAAAGFYGGVGAAGAYQAPYGGGAASAGYSPHQPHAGNDDAYRQQGANGANGGYGNGQYQGQRGPQGGYGQGQGQGGQSQTGWYAGPGGGGGGW</sequence>
<dbReference type="InterPro" id="IPR009000">
    <property type="entry name" value="Transl_B-barrel_sf"/>
</dbReference>
<dbReference type="PANTHER" id="PTHR31633:SF1">
    <property type="entry name" value="H_ACA RIBONUCLEOPROTEIN COMPLEX NON-CORE SUBUNIT NAF1"/>
    <property type="match status" value="1"/>
</dbReference>
<dbReference type="GO" id="GO:0006364">
    <property type="term" value="P:rRNA processing"/>
    <property type="evidence" value="ECO:0007669"/>
    <property type="project" value="UniProtKB-KW"/>
</dbReference>
<evidence type="ECO:0000256" key="5">
    <source>
        <dbReference type="ARBA" id="ARBA00022552"/>
    </source>
</evidence>
<dbReference type="EMBL" id="LK052938">
    <property type="protein sequence ID" value="CDR38597.1"/>
    <property type="molecule type" value="Genomic_DNA"/>
</dbReference>
<feature type="compositionally biased region" description="Basic and acidic residues" evidence="9">
    <location>
        <begin position="526"/>
        <end position="541"/>
    </location>
</feature>
<dbReference type="InterPro" id="IPR040309">
    <property type="entry name" value="Naf1"/>
</dbReference>
<evidence type="ECO:0000256" key="9">
    <source>
        <dbReference type="SAM" id="MobiDB-lite"/>
    </source>
</evidence>
<feature type="compositionally biased region" description="Low complexity" evidence="9">
    <location>
        <begin position="559"/>
        <end position="600"/>
    </location>
</feature>
<evidence type="ECO:0000256" key="7">
    <source>
        <dbReference type="ARBA" id="ARBA00022884"/>
    </source>
</evidence>
<proteinExistence type="inferred from homology"/>
<feature type="compositionally biased region" description="Low complexity" evidence="9">
    <location>
        <begin position="472"/>
        <end position="481"/>
    </location>
</feature>
<evidence type="ECO:0000256" key="2">
    <source>
        <dbReference type="ARBA" id="ARBA00009801"/>
    </source>
</evidence>
<feature type="region of interest" description="Disordered" evidence="9">
    <location>
        <begin position="685"/>
        <end position="755"/>
    </location>
</feature>
<feature type="compositionally biased region" description="Low complexity" evidence="9">
    <location>
        <begin position="1"/>
        <end position="15"/>
    </location>
</feature>
<evidence type="ECO:0000256" key="1">
    <source>
        <dbReference type="ARBA" id="ARBA00004123"/>
    </source>
</evidence>
<accession>A0A061AN71</accession>
<feature type="compositionally biased region" description="Basic and acidic residues" evidence="9">
    <location>
        <begin position="48"/>
        <end position="60"/>
    </location>
</feature>
<evidence type="ECO:0000256" key="6">
    <source>
        <dbReference type="ARBA" id="ARBA00022553"/>
    </source>
</evidence>
<feature type="region of interest" description="Disordered" evidence="9">
    <location>
        <begin position="434"/>
        <end position="609"/>
    </location>
</feature>
<dbReference type="SUPFAM" id="SSF50447">
    <property type="entry name" value="Translation proteins"/>
    <property type="match status" value="1"/>
</dbReference>
<dbReference type="InterPro" id="IPR038664">
    <property type="entry name" value="Gar1/Naf1_Cbf5-bd_sf"/>
</dbReference>
<keyword evidence="6" id="KW-0597">Phosphoprotein</keyword>
<name>A0A061AN71_RHOTO</name>
<keyword evidence="5" id="KW-0698">rRNA processing</keyword>
<evidence type="ECO:0000256" key="8">
    <source>
        <dbReference type="ARBA" id="ARBA00023242"/>
    </source>
</evidence>
<dbReference type="GO" id="GO:0005732">
    <property type="term" value="C:sno(s)RNA-containing ribonucleoprotein complex"/>
    <property type="evidence" value="ECO:0007669"/>
    <property type="project" value="InterPro"/>
</dbReference>
<comment type="similarity">
    <text evidence="2">Belongs to the NAF1 family.</text>
</comment>
<feature type="compositionally biased region" description="Pro residues" evidence="9">
    <location>
        <begin position="460"/>
        <end position="471"/>
    </location>
</feature>
<dbReference type="AlphaFoldDB" id="A0A061AN71"/>
<dbReference type="GO" id="GO:0003723">
    <property type="term" value="F:RNA binding"/>
    <property type="evidence" value="ECO:0007669"/>
    <property type="project" value="UniProtKB-KW"/>
</dbReference>
<keyword evidence="4" id="KW-0690">Ribosome biogenesis</keyword>
<feature type="region of interest" description="Disordered" evidence="9">
    <location>
        <begin position="120"/>
        <end position="294"/>
    </location>
</feature>
<dbReference type="Gene3D" id="2.40.10.230">
    <property type="entry name" value="Probable tRNA pseudouridine synthase domain"/>
    <property type="match status" value="1"/>
</dbReference>
<feature type="compositionally biased region" description="Gly residues" evidence="9">
    <location>
        <begin position="710"/>
        <end position="755"/>
    </location>
</feature>
<reference evidence="10" key="1">
    <citation type="journal article" date="2014" name="Genome Announc.">
        <title>Draft genome sequence of Rhodosporidium toruloides CECT1137, an oleaginous yeast of biotechnological interest.</title>
        <authorList>
            <person name="Morin N."/>
            <person name="Calcas X."/>
            <person name="Devillers H."/>
            <person name="Durrens P."/>
            <person name="Sherman D.J."/>
            <person name="Nicaud J.-M."/>
            <person name="Neuveglise C."/>
        </authorList>
    </citation>
    <scope>NUCLEOTIDE SEQUENCE</scope>
    <source>
        <strain evidence="10">CECT1137</strain>
    </source>
</reference>
<dbReference type="PANTHER" id="PTHR31633">
    <property type="entry name" value="H/ACA RIBONUCLEOPROTEIN COMPLEX NON-CORE SUBUNIT NAF1"/>
    <property type="match status" value="1"/>
</dbReference>
<protein>
    <recommendedName>
        <fullName evidence="3">H/ACA ribonucleoprotein complex non-core subunit NAF1</fullName>
    </recommendedName>
</protein>
<feature type="compositionally biased region" description="Acidic residues" evidence="9">
    <location>
        <begin position="218"/>
        <end position="231"/>
    </location>
</feature>
<dbReference type="GO" id="GO:0001522">
    <property type="term" value="P:pseudouridine synthesis"/>
    <property type="evidence" value="ECO:0007669"/>
    <property type="project" value="InterPro"/>
</dbReference>
<feature type="compositionally biased region" description="Basic and acidic residues" evidence="9">
    <location>
        <begin position="135"/>
        <end position="195"/>
    </location>
</feature>
<gene>
    <name evidence="10" type="ORF">RHTO0S_03e11188g</name>
</gene>
<evidence type="ECO:0000313" key="10">
    <source>
        <dbReference type="EMBL" id="CDR38597.1"/>
    </source>
</evidence>
<comment type="subcellular location">
    <subcellularLocation>
        <location evidence="1">Nucleus</location>
    </subcellularLocation>
</comment>
<keyword evidence="7" id="KW-0694">RNA-binding</keyword>
<feature type="region of interest" description="Disordered" evidence="9">
    <location>
        <begin position="1"/>
        <end position="82"/>
    </location>
</feature>
<keyword evidence="8" id="KW-0539">Nucleus</keyword>